<feature type="signal peptide" evidence="1">
    <location>
        <begin position="1"/>
        <end position="18"/>
    </location>
</feature>
<reference evidence="2" key="1">
    <citation type="submission" date="2018-01" db="EMBL/GenBank/DDBJ databases">
        <title>An insight into the sialome of Amazonian anophelines.</title>
        <authorList>
            <person name="Ribeiro J.M."/>
            <person name="Scarpassa V."/>
            <person name="Calvo E."/>
        </authorList>
    </citation>
    <scope>NUCLEOTIDE SEQUENCE</scope>
</reference>
<evidence type="ECO:0000313" key="2">
    <source>
        <dbReference type="EMBL" id="MBW76474.1"/>
    </source>
</evidence>
<accession>A0A2M4DFW4</accession>
<name>A0A2M4DFW4_ANODA</name>
<protein>
    <submittedName>
        <fullName evidence="2">Putative secreted protein</fullName>
    </submittedName>
</protein>
<keyword evidence="1" id="KW-0732">Signal</keyword>
<feature type="chain" id="PRO_5014766499" evidence="1">
    <location>
        <begin position="19"/>
        <end position="149"/>
    </location>
</feature>
<dbReference type="EMBL" id="GGFL01012296">
    <property type="protein sequence ID" value="MBW76474.1"/>
    <property type="molecule type" value="Transcribed_RNA"/>
</dbReference>
<sequence>MALSWGTFSLNWLSLNSALSALILSGALSAAADCLSREHEAPAPPFSSRADRCTILHVRPPPDPCPALLDSVTTVGAPSCSAPCSSSALTDSAAPSIRGDSLTIRRLEKRPPKLRSNDSVAWCSILLTRCRTLSFRRLSLLRVFRLPDS</sequence>
<evidence type="ECO:0000256" key="1">
    <source>
        <dbReference type="SAM" id="SignalP"/>
    </source>
</evidence>
<organism evidence="2">
    <name type="scientific">Anopheles darlingi</name>
    <name type="common">Mosquito</name>
    <dbReference type="NCBI Taxonomy" id="43151"/>
    <lineage>
        <taxon>Eukaryota</taxon>
        <taxon>Metazoa</taxon>
        <taxon>Ecdysozoa</taxon>
        <taxon>Arthropoda</taxon>
        <taxon>Hexapoda</taxon>
        <taxon>Insecta</taxon>
        <taxon>Pterygota</taxon>
        <taxon>Neoptera</taxon>
        <taxon>Endopterygota</taxon>
        <taxon>Diptera</taxon>
        <taxon>Nematocera</taxon>
        <taxon>Culicoidea</taxon>
        <taxon>Culicidae</taxon>
        <taxon>Anophelinae</taxon>
        <taxon>Anopheles</taxon>
    </lineage>
</organism>
<dbReference type="AlphaFoldDB" id="A0A2M4DFW4"/>
<proteinExistence type="predicted"/>